<proteinExistence type="predicted"/>
<feature type="region of interest" description="Disordered" evidence="2">
    <location>
        <begin position="1"/>
        <end position="95"/>
    </location>
</feature>
<organism evidence="4">
    <name type="scientific">Nonomuraea gerenzanensis</name>
    <dbReference type="NCBI Taxonomy" id="93944"/>
    <lineage>
        <taxon>Bacteria</taxon>
        <taxon>Bacillati</taxon>
        <taxon>Actinomycetota</taxon>
        <taxon>Actinomycetes</taxon>
        <taxon>Streptosporangiales</taxon>
        <taxon>Streptosporangiaceae</taxon>
        <taxon>Nonomuraea</taxon>
    </lineage>
</organism>
<evidence type="ECO:0000256" key="2">
    <source>
        <dbReference type="SAM" id="MobiDB-lite"/>
    </source>
</evidence>
<evidence type="ECO:0000313" key="4">
    <source>
        <dbReference type="EMBL" id="SBO94662.1"/>
    </source>
</evidence>
<gene>
    <name evidence="4" type="ORF">BN4615_P4178</name>
</gene>
<evidence type="ECO:0000259" key="3">
    <source>
        <dbReference type="Pfam" id="PF01345"/>
    </source>
</evidence>
<dbReference type="InterPro" id="IPR001434">
    <property type="entry name" value="OmcB-like_DUF11"/>
</dbReference>
<dbReference type="GO" id="GO:0006508">
    <property type="term" value="P:proteolysis"/>
    <property type="evidence" value="ECO:0007669"/>
    <property type="project" value="InterPro"/>
</dbReference>
<keyword evidence="1" id="KW-0732">Signal</keyword>
<dbReference type="GO" id="GO:0004252">
    <property type="term" value="F:serine-type endopeptidase activity"/>
    <property type="evidence" value="ECO:0007669"/>
    <property type="project" value="InterPro"/>
</dbReference>
<feature type="domain" description="DUF11" evidence="3">
    <location>
        <begin position="365"/>
        <end position="464"/>
    </location>
</feature>
<dbReference type="PANTHER" id="PTHR15462">
    <property type="entry name" value="SERINE PROTEASE"/>
    <property type="match status" value="1"/>
</dbReference>
<feature type="compositionally biased region" description="Gly residues" evidence="2">
    <location>
        <begin position="33"/>
        <end position="57"/>
    </location>
</feature>
<dbReference type="InterPro" id="IPR018114">
    <property type="entry name" value="TRYPSIN_HIS"/>
</dbReference>
<name>A0A1M4E765_9ACTN</name>
<dbReference type="InterPro" id="IPR050966">
    <property type="entry name" value="Glutamyl_endopeptidase"/>
</dbReference>
<dbReference type="InterPro" id="IPR009003">
    <property type="entry name" value="Peptidase_S1_PA"/>
</dbReference>
<dbReference type="InterPro" id="IPR043504">
    <property type="entry name" value="Peptidase_S1_PA_chymotrypsin"/>
</dbReference>
<reference evidence="4" key="1">
    <citation type="submission" date="2016-04" db="EMBL/GenBank/DDBJ databases">
        <authorList>
            <person name="Evans L.H."/>
            <person name="Alamgir A."/>
            <person name="Owens N."/>
            <person name="Weber N.D."/>
            <person name="Virtaneva K."/>
            <person name="Barbian K."/>
            <person name="Babar A."/>
            <person name="Rosenke K."/>
        </authorList>
    </citation>
    <scope>NUCLEOTIDE SEQUENCE</scope>
    <source>
        <strain evidence="4">Nono1</strain>
    </source>
</reference>
<sequence length="472" mass="48321">MMRPGRAVRYWTADKQAKAKAADLPASVPSPGTGSGSGTGAGAGADSGTGTGTGAGSEGASDDSGGAAERKASVPSSRRITPGGDTNGYARVRRPYTTTPASRISGRLFFVNAAGNGDSCSASVIRSASRLLVVTAAHCVYGVPAGAATGKWHTSFAFVPAYDGRGATVKQREPYGRWGGRRAWKPDGYTGAAGGDWNSIYDVALIEVGRRNGTLQDAVGAFTPLLSQGGKHTIATIGYPGLLGRKPYDGKDQLWCLGRTRQALGIARADTMLAARSAALSSKAGRLETFNCHLFKGHSGGPWVVKGTGDLVGVLSAGKEDGEADGNSVANAINLDGYGAIVKRADPRGVYDALSVSLAGPGRPVRRGGTTAVTATVTMRGLMAAAQVPVKLTVPPGAALTSVSGATCKSGEREASCTIGTIHPGRPVRLHARLRVAADAPRRLPVSARVTSTRLDPTQRDNTGVLRLATSG</sequence>
<dbReference type="Pfam" id="PF13365">
    <property type="entry name" value="Trypsin_2"/>
    <property type="match status" value="1"/>
</dbReference>
<evidence type="ECO:0000256" key="1">
    <source>
        <dbReference type="ARBA" id="ARBA00022729"/>
    </source>
</evidence>
<dbReference type="AlphaFoldDB" id="A0A1M4E765"/>
<feature type="compositionally biased region" description="Low complexity" evidence="2">
    <location>
        <begin position="58"/>
        <end position="67"/>
    </location>
</feature>
<dbReference type="PROSITE" id="PS00134">
    <property type="entry name" value="TRYPSIN_HIS"/>
    <property type="match status" value="1"/>
</dbReference>
<protein>
    <recommendedName>
        <fullName evidence="3">DUF11 domain-containing protein</fullName>
    </recommendedName>
</protein>
<dbReference type="Gene3D" id="2.40.10.10">
    <property type="entry name" value="Trypsin-like serine proteases"/>
    <property type="match status" value="2"/>
</dbReference>
<dbReference type="EMBL" id="LT559118">
    <property type="protein sequence ID" value="SBO94662.1"/>
    <property type="molecule type" value="Genomic_DNA"/>
</dbReference>
<dbReference type="Pfam" id="PF01345">
    <property type="entry name" value="DUF11"/>
    <property type="match status" value="1"/>
</dbReference>
<dbReference type="SUPFAM" id="SSF50494">
    <property type="entry name" value="Trypsin-like serine proteases"/>
    <property type="match status" value="1"/>
</dbReference>
<accession>A0A1M4E765</accession>